<comment type="caution">
    <text evidence="14">The sequence shown here is derived from an EMBL/GenBank/DDBJ whole genome shotgun (WGS) entry which is preliminary data.</text>
</comment>
<evidence type="ECO:0000256" key="10">
    <source>
        <dbReference type="SAM" id="MobiDB-lite"/>
    </source>
</evidence>
<dbReference type="RefSeq" id="WP_032550692.1">
    <property type="nucleotide sequence ID" value="NZ_JFFR01000013.1"/>
</dbReference>
<proteinExistence type="inferred from homology"/>
<evidence type="ECO:0000313" key="15">
    <source>
        <dbReference type="Proteomes" id="UP000027219"/>
    </source>
</evidence>
<dbReference type="Gene3D" id="3.30.450.20">
    <property type="entry name" value="PAS domain"/>
    <property type="match status" value="2"/>
</dbReference>
<keyword evidence="2" id="KW-1003">Cell membrane</keyword>
<evidence type="ECO:0000256" key="11">
    <source>
        <dbReference type="SAM" id="Phobius"/>
    </source>
</evidence>
<dbReference type="STRING" id="212667.VFDL14_22130"/>
<dbReference type="GO" id="GO:0007165">
    <property type="term" value="P:signal transduction"/>
    <property type="evidence" value="ECO:0007669"/>
    <property type="project" value="UniProtKB-KW"/>
</dbReference>
<dbReference type="CDD" id="cd18773">
    <property type="entry name" value="PDC1_HK_sensor"/>
    <property type="match status" value="1"/>
</dbReference>
<dbReference type="PANTHER" id="PTHR32089">
    <property type="entry name" value="METHYL-ACCEPTING CHEMOTAXIS PROTEIN MCPB"/>
    <property type="match status" value="1"/>
</dbReference>
<dbReference type="GO" id="GO:0004888">
    <property type="term" value="F:transmembrane signaling receptor activity"/>
    <property type="evidence" value="ECO:0007669"/>
    <property type="project" value="InterPro"/>
</dbReference>
<dbReference type="CDD" id="cd12912">
    <property type="entry name" value="PDC2_MCP_like"/>
    <property type="match status" value="1"/>
</dbReference>
<dbReference type="InterPro" id="IPR033479">
    <property type="entry name" value="dCache_1"/>
</dbReference>
<dbReference type="InterPro" id="IPR003660">
    <property type="entry name" value="HAMP_dom"/>
</dbReference>
<feature type="domain" description="HAMP" evidence="13">
    <location>
        <begin position="296"/>
        <end position="350"/>
    </location>
</feature>
<gene>
    <name evidence="14" type="ORF">VFDL14_22130</name>
</gene>
<evidence type="ECO:0000256" key="3">
    <source>
        <dbReference type="ARBA" id="ARBA00022500"/>
    </source>
</evidence>
<feature type="transmembrane region" description="Helical" evidence="11">
    <location>
        <begin position="273"/>
        <end position="299"/>
    </location>
</feature>
<protein>
    <submittedName>
        <fullName evidence="14">Chemotaxis protein</fullName>
    </submittedName>
</protein>
<keyword evidence="5 11" id="KW-1133">Transmembrane helix</keyword>
<dbReference type="Pfam" id="PF00672">
    <property type="entry name" value="HAMP"/>
    <property type="match status" value="1"/>
</dbReference>
<evidence type="ECO:0000256" key="5">
    <source>
        <dbReference type="ARBA" id="ARBA00022989"/>
    </source>
</evidence>
<keyword evidence="4 11" id="KW-0812">Transmembrane</keyword>
<dbReference type="SMART" id="SM00304">
    <property type="entry name" value="HAMP"/>
    <property type="match status" value="1"/>
</dbReference>
<keyword evidence="7 9" id="KW-0807">Transducer</keyword>
<evidence type="ECO:0000313" key="14">
    <source>
        <dbReference type="EMBL" id="KDN28827.1"/>
    </source>
</evidence>
<evidence type="ECO:0000256" key="8">
    <source>
        <dbReference type="ARBA" id="ARBA00029447"/>
    </source>
</evidence>
<dbReference type="GO" id="GO:0005886">
    <property type="term" value="C:plasma membrane"/>
    <property type="evidence" value="ECO:0007669"/>
    <property type="project" value="UniProtKB-SubCell"/>
</dbReference>
<dbReference type="Pfam" id="PF00015">
    <property type="entry name" value="MCPsignal"/>
    <property type="match status" value="1"/>
</dbReference>
<evidence type="ECO:0000256" key="2">
    <source>
        <dbReference type="ARBA" id="ARBA00022475"/>
    </source>
</evidence>
<dbReference type="Pfam" id="PF02743">
    <property type="entry name" value="dCache_1"/>
    <property type="match status" value="1"/>
</dbReference>
<dbReference type="Gene3D" id="1.10.287.950">
    <property type="entry name" value="Methyl-accepting chemotaxis protein"/>
    <property type="match status" value="1"/>
</dbReference>
<dbReference type="CDD" id="cd06225">
    <property type="entry name" value="HAMP"/>
    <property type="match status" value="1"/>
</dbReference>
<dbReference type="FunFam" id="1.10.287.950:FF:000001">
    <property type="entry name" value="Methyl-accepting chemotaxis sensory transducer"/>
    <property type="match status" value="1"/>
</dbReference>
<comment type="subcellular location">
    <subcellularLocation>
        <location evidence="1">Cell membrane</location>
        <topology evidence="1">Multi-pass membrane protein</topology>
    </subcellularLocation>
</comment>
<name>A0A066USF7_9VIBR</name>
<feature type="region of interest" description="Disordered" evidence="10">
    <location>
        <begin position="405"/>
        <end position="424"/>
    </location>
</feature>
<dbReference type="Proteomes" id="UP000027219">
    <property type="component" value="Unassembled WGS sequence"/>
</dbReference>
<evidence type="ECO:0000256" key="4">
    <source>
        <dbReference type="ARBA" id="ARBA00022692"/>
    </source>
</evidence>
<evidence type="ECO:0000256" key="1">
    <source>
        <dbReference type="ARBA" id="ARBA00004651"/>
    </source>
</evidence>
<dbReference type="InterPro" id="IPR004090">
    <property type="entry name" value="Chemotax_Me-accpt_rcpt"/>
</dbReference>
<evidence type="ECO:0000256" key="7">
    <source>
        <dbReference type="ARBA" id="ARBA00023224"/>
    </source>
</evidence>
<evidence type="ECO:0000256" key="9">
    <source>
        <dbReference type="PROSITE-ProRule" id="PRU00284"/>
    </source>
</evidence>
<feature type="domain" description="Methyl-accepting transducer" evidence="12">
    <location>
        <begin position="355"/>
        <end position="591"/>
    </location>
</feature>
<evidence type="ECO:0000256" key="6">
    <source>
        <dbReference type="ARBA" id="ARBA00023136"/>
    </source>
</evidence>
<dbReference type="CDD" id="cd11386">
    <property type="entry name" value="MCP_signal"/>
    <property type="match status" value="1"/>
</dbReference>
<dbReference type="GO" id="GO:0006935">
    <property type="term" value="P:chemotaxis"/>
    <property type="evidence" value="ECO:0007669"/>
    <property type="project" value="UniProtKB-KW"/>
</dbReference>
<dbReference type="PROSITE" id="PS50111">
    <property type="entry name" value="CHEMOTAXIS_TRANSDUC_2"/>
    <property type="match status" value="1"/>
</dbReference>
<organism evidence="14 15">
    <name type="scientific">Vibrio fortis</name>
    <dbReference type="NCBI Taxonomy" id="212667"/>
    <lineage>
        <taxon>Bacteria</taxon>
        <taxon>Pseudomonadati</taxon>
        <taxon>Pseudomonadota</taxon>
        <taxon>Gammaproteobacteria</taxon>
        <taxon>Vibrionales</taxon>
        <taxon>Vibrionaceae</taxon>
        <taxon>Vibrio</taxon>
    </lineage>
</organism>
<evidence type="ECO:0000259" key="12">
    <source>
        <dbReference type="PROSITE" id="PS50111"/>
    </source>
</evidence>
<dbReference type="SUPFAM" id="SSF58104">
    <property type="entry name" value="Methyl-accepting chemotaxis protein (MCP) signaling domain"/>
    <property type="match status" value="1"/>
</dbReference>
<keyword evidence="3" id="KW-0145">Chemotaxis</keyword>
<accession>A0A066USF7</accession>
<dbReference type="OrthoDB" id="2489132at2"/>
<keyword evidence="15" id="KW-1185">Reference proteome</keyword>
<dbReference type="SMART" id="SM00283">
    <property type="entry name" value="MA"/>
    <property type="match status" value="1"/>
</dbReference>
<dbReference type="AlphaFoldDB" id="A0A066USF7"/>
<comment type="similarity">
    <text evidence="8">Belongs to the methyl-accepting chemotaxis (MCP) protein family.</text>
</comment>
<reference evidence="14 15" key="1">
    <citation type="submission" date="2014-02" db="EMBL/GenBank/DDBJ databases">
        <title>Vibrio fortis Dalian14 Genome Sequencing.</title>
        <authorList>
            <person name="Wang Y."/>
            <person name="Song L."/>
            <person name="Liu G."/>
            <person name="Ding J."/>
        </authorList>
    </citation>
    <scope>NUCLEOTIDE SEQUENCE [LARGE SCALE GENOMIC DNA]</scope>
    <source>
        <strain evidence="14 15">Dalian14</strain>
    </source>
</reference>
<evidence type="ECO:0000259" key="13">
    <source>
        <dbReference type="PROSITE" id="PS50885"/>
    </source>
</evidence>
<dbReference type="PRINTS" id="PR00260">
    <property type="entry name" value="CHEMTRNSDUCR"/>
</dbReference>
<keyword evidence="6 11" id="KW-0472">Membrane</keyword>
<sequence>MLKKLSLKNKLAISASTAIIVGGLLVEALSFNASLNRMDVEVEQRLESTTASYNQYVTDWLLSKERALTSLSQEVDKAAIVTHLKQVSHSADFDNVFLAYPDGSQDNANGVVLPPGNDDPRQWGWYINAVANPSKVFMDNPTVAAATGANVVSLGKALNLHGQQVVLGADVEITDILNSMDKVILPGDGYMFIANEKGNIFTHKDTKLLNQPVTQLGLDFDTIQNASRSGQDQSISISGEEYVLYAQQIDGTSLTTVAVINYGSLVAPLFEAVWGQVLATAIVVVICTLLFNLLCSILFRPLNNVSQALEQIANGSGDLTQRIEVESEDEVGRLAHNFNTFVNSLQKLIGHIREQAHLINEQSDNNTQRSNHAVSEIHHQQQEITMVATAVTELASATREIASNAEQTANAAQGSTQSTNNGQSLVQRTKGSINNLAIELNEASSVISDLDRHAQEISTVLSTIQGIAEQTNLLALNAAIEAARAGEQGRGFAVVADEVRVLSQRTHASTEEIKTTIDTLQQTTTRAVSLMDSSSGLANKSVSDADQATNALSEIHDAVSLISDMATQIATAAEEQTHVTGEITQNITSIKDVADELVISTQDSSQESTKLKQQAQELTDKVATFKLS</sequence>
<dbReference type="PROSITE" id="PS50885">
    <property type="entry name" value="HAMP"/>
    <property type="match status" value="1"/>
</dbReference>
<dbReference type="PANTHER" id="PTHR32089:SF117">
    <property type="entry name" value="METHYL ACCEPTING SENSORY TRANSDUCER WITH CACHE_1 SMALL MOLECULE BINDING DOMAIN"/>
    <property type="match status" value="1"/>
</dbReference>
<dbReference type="InterPro" id="IPR004089">
    <property type="entry name" value="MCPsignal_dom"/>
</dbReference>
<dbReference type="EMBL" id="JFFR01000013">
    <property type="protein sequence ID" value="KDN28827.1"/>
    <property type="molecule type" value="Genomic_DNA"/>
</dbReference>